<evidence type="ECO:0000256" key="11">
    <source>
        <dbReference type="PROSITE-ProRule" id="PRU01240"/>
    </source>
</evidence>
<comment type="similarity">
    <text evidence="3 11 12">Belongs to the peptidase S8 family.</text>
</comment>
<keyword evidence="5 11" id="KW-0645">Protease</keyword>
<evidence type="ECO:0000313" key="16">
    <source>
        <dbReference type="Proteomes" id="UP000189761"/>
    </source>
</evidence>
<dbReference type="InterPro" id="IPR023828">
    <property type="entry name" value="Peptidase_S8_Ser-AS"/>
</dbReference>
<dbReference type="InterPro" id="IPR034202">
    <property type="entry name" value="Subtilisin_Carlsberg-like"/>
</dbReference>
<dbReference type="GO" id="GO:0006508">
    <property type="term" value="P:proteolysis"/>
    <property type="evidence" value="ECO:0007669"/>
    <property type="project" value="UniProtKB-KW"/>
</dbReference>
<feature type="chain" id="PRO_5034348554" description="SLH domain-containing protein" evidence="13">
    <location>
        <begin position="24"/>
        <end position="556"/>
    </location>
</feature>
<evidence type="ECO:0000256" key="13">
    <source>
        <dbReference type="SAM" id="SignalP"/>
    </source>
</evidence>
<dbReference type="Pfam" id="PF00082">
    <property type="entry name" value="Peptidase_S8"/>
    <property type="match status" value="1"/>
</dbReference>
<dbReference type="PROSITE" id="PS51272">
    <property type="entry name" value="SLH"/>
    <property type="match status" value="3"/>
</dbReference>
<feature type="domain" description="SLH" evidence="14">
    <location>
        <begin position="377"/>
        <end position="440"/>
    </location>
</feature>
<evidence type="ECO:0000256" key="2">
    <source>
        <dbReference type="ARBA" id="ARBA00004613"/>
    </source>
</evidence>
<dbReference type="Gene3D" id="3.40.50.200">
    <property type="entry name" value="Peptidase S8/S53 domain"/>
    <property type="match status" value="1"/>
</dbReference>
<evidence type="ECO:0000313" key="15">
    <source>
        <dbReference type="EMBL" id="OOP68420.1"/>
    </source>
</evidence>
<evidence type="ECO:0000256" key="8">
    <source>
        <dbReference type="ARBA" id="ARBA00022801"/>
    </source>
</evidence>
<name>A0A8E2ICE4_9BACI</name>
<evidence type="ECO:0000256" key="12">
    <source>
        <dbReference type="RuleBase" id="RU003355"/>
    </source>
</evidence>
<feature type="active site" description="Charge relay system" evidence="11">
    <location>
        <position position="320"/>
    </location>
</feature>
<evidence type="ECO:0000256" key="7">
    <source>
        <dbReference type="ARBA" id="ARBA00022729"/>
    </source>
</evidence>
<dbReference type="PRINTS" id="PR00723">
    <property type="entry name" value="SUBTILISIN"/>
</dbReference>
<feature type="active site" description="Charge relay system" evidence="11">
    <location>
        <position position="125"/>
    </location>
</feature>
<keyword evidence="4" id="KW-0964">Secreted</keyword>
<evidence type="ECO:0000259" key="14">
    <source>
        <dbReference type="PROSITE" id="PS51272"/>
    </source>
</evidence>
<dbReference type="InterPro" id="IPR023827">
    <property type="entry name" value="Peptidase_S8_Asp-AS"/>
</dbReference>
<gene>
    <name evidence="15" type="ORF">BWZ43_10420</name>
</gene>
<evidence type="ECO:0000256" key="6">
    <source>
        <dbReference type="ARBA" id="ARBA00022723"/>
    </source>
</evidence>
<feature type="domain" description="SLH" evidence="14">
    <location>
        <begin position="441"/>
        <end position="495"/>
    </location>
</feature>
<dbReference type="InterPro" id="IPR022398">
    <property type="entry name" value="Peptidase_S8_His-AS"/>
</dbReference>
<dbReference type="GO" id="GO:0004252">
    <property type="term" value="F:serine-type endopeptidase activity"/>
    <property type="evidence" value="ECO:0007669"/>
    <property type="project" value="UniProtKB-UniRule"/>
</dbReference>
<dbReference type="PANTHER" id="PTHR43806:SF11">
    <property type="entry name" value="CEREVISIN-RELATED"/>
    <property type="match status" value="1"/>
</dbReference>
<accession>A0A8E2ICE4</accession>
<dbReference type="GO" id="GO:0005576">
    <property type="term" value="C:extracellular region"/>
    <property type="evidence" value="ECO:0007669"/>
    <property type="project" value="UniProtKB-SubCell"/>
</dbReference>
<comment type="caution">
    <text evidence="15">The sequence shown here is derived from an EMBL/GenBank/DDBJ whole genome shotgun (WGS) entry which is preliminary data.</text>
</comment>
<dbReference type="AlphaFoldDB" id="A0A8E2ICE4"/>
<dbReference type="PROSITE" id="PS00137">
    <property type="entry name" value="SUBTILASE_HIS"/>
    <property type="match status" value="1"/>
</dbReference>
<dbReference type="InterPro" id="IPR000209">
    <property type="entry name" value="Peptidase_S8/S53_dom"/>
</dbReference>
<dbReference type="Proteomes" id="UP000189761">
    <property type="component" value="Unassembled WGS sequence"/>
</dbReference>
<keyword evidence="6" id="KW-0479">Metal-binding</keyword>
<evidence type="ECO:0000256" key="3">
    <source>
        <dbReference type="ARBA" id="ARBA00011073"/>
    </source>
</evidence>
<comment type="subcellular location">
    <subcellularLocation>
        <location evidence="2">Secreted</location>
    </subcellularLocation>
</comment>
<comment type="cofactor">
    <cofactor evidence="1">
        <name>Ca(2+)</name>
        <dbReference type="ChEBI" id="CHEBI:29108"/>
    </cofactor>
</comment>
<dbReference type="Gene3D" id="3.30.70.80">
    <property type="entry name" value="Peptidase S8 propeptide/proteinase inhibitor I9"/>
    <property type="match status" value="1"/>
</dbReference>
<keyword evidence="9 11" id="KW-0720">Serine protease</keyword>
<proteinExistence type="inferred from homology"/>
<dbReference type="PROSITE" id="PS00136">
    <property type="entry name" value="SUBTILASE_ASP"/>
    <property type="match status" value="1"/>
</dbReference>
<dbReference type="InterPro" id="IPR037045">
    <property type="entry name" value="S8pro/Inhibitor_I9_sf"/>
</dbReference>
<keyword evidence="10" id="KW-0106">Calcium</keyword>
<keyword evidence="16" id="KW-1185">Reference proteome</keyword>
<dbReference type="InterPro" id="IPR050131">
    <property type="entry name" value="Peptidase_S8_subtilisin-like"/>
</dbReference>
<dbReference type="InterPro" id="IPR015500">
    <property type="entry name" value="Peptidase_S8_subtilisin-rel"/>
</dbReference>
<organism evidence="15 16">
    <name type="scientific">Heyndrickxia oleronia</name>
    <dbReference type="NCBI Taxonomy" id="38875"/>
    <lineage>
        <taxon>Bacteria</taxon>
        <taxon>Bacillati</taxon>
        <taxon>Bacillota</taxon>
        <taxon>Bacilli</taxon>
        <taxon>Bacillales</taxon>
        <taxon>Bacillaceae</taxon>
        <taxon>Heyndrickxia</taxon>
    </lineage>
</organism>
<dbReference type="InterPro" id="IPR001119">
    <property type="entry name" value="SLH_dom"/>
</dbReference>
<dbReference type="InterPro" id="IPR036852">
    <property type="entry name" value="Peptidase_S8/S53_dom_sf"/>
</dbReference>
<feature type="domain" description="SLH" evidence="14">
    <location>
        <begin position="496"/>
        <end position="556"/>
    </location>
</feature>
<evidence type="ECO:0000256" key="5">
    <source>
        <dbReference type="ARBA" id="ARBA00022670"/>
    </source>
</evidence>
<dbReference type="PANTHER" id="PTHR43806">
    <property type="entry name" value="PEPTIDASE S8"/>
    <property type="match status" value="1"/>
</dbReference>
<dbReference type="Pfam" id="PF00395">
    <property type="entry name" value="SLH"/>
    <property type="match status" value="3"/>
</dbReference>
<dbReference type="PROSITE" id="PS51892">
    <property type="entry name" value="SUBTILASE"/>
    <property type="match status" value="1"/>
</dbReference>
<keyword evidence="7 13" id="KW-0732">Signal</keyword>
<evidence type="ECO:0000256" key="4">
    <source>
        <dbReference type="ARBA" id="ARBA00022525"/>
    </source>
</evidence>
<evidence type="ECO:0000256" key="10">
    <source>
        <dbReference type="ARBA" id="ARBA00022837"/>
    </source>
</evidence>
<dbReference type="PROSITE" id="PS00138">
    <property type="entry name" value="SUBTILASE_SER"/>
    <property type="match status" value="1"/>
</dbReference>
<dbReference type="GO" id="GO:0046872">
    <property type="term" value="F:metal ion binding"/>
    <property type="evidence" value="ECO:0007669"/>
    <property type="project" value="UniProtKB-KW"/>
</dbReference>
<dbReference type="RefSeq" id="WP_169846907.1">
    <property type="nucleotide sequence ID" value="NZ_CP065424.1"/>
</dbReference>
<dbReference type="EMBL" id="MTLA01000109">
    <property type="protein sequence ID" value="OOP68420.1"/>
    <property type="molecule type" value="Genomic_DNA"/>
</dbReference>
<feature type="signal peptide" evidence="13">
    <location>
        <begin position="1"/>
        <end position="23"/>
    </location>
</feature>
<reference evidence="15 16" key="1">
    <citation type="submission" date="2017-01" db="EMBL/GenBank/DDBJ databases">
        <title>Draft genome sequence of Bacillus oleronius.</title>
        <authorList>
            <person name="Allam M."/>
        </authorList>
    </citation>
    <scope>NUCLEOTIDE SEQUENCE [LARGE SCALE GENOMIC DNA]</scope>
    <source>
        <strain evidence="15 16">DSM 9356</strain>
    </source>
</reference>
<dbReference type="SUPFAM" id="SSF52743">
    <property type="entry name" value="Subtilisin-like"/>
    <property type="match status" value="1"/>
</dbReference>
<sequence>MKKIILLFSFILLILVFPHESFAQETSNQHERVMIGIDPGTELTELKKYTEDIHHVFNQISVVSATIPAANKEIIKKLPHVKWIEDDPEIQTEAQQTNWGLPQVVPQQSKALGLTGKGVKIALIDTGVNEKHPDLNIAGGVSFVEYTKSYEDDNGHGTHVAGIIGALDNDIGTVGVAPDAELYAIKALDAAGNGRQADMIAGIEWAINHQVDIINISITSKEGSTALKQELEKAYSKGILIVAAAGNTLKPLPLGTDILYPARYPSVIGVGSIDQNGQHSSFSYTGDSLEVVAPGNKIYSTYYNPLTDTEDDYAYDTGTSMATPFVTGTLALYKQQFPTLQSSRIRSLLQTNAIDLGAPGKDPVYGYGLVQAPKSTKLPALTDLKADAWYTDEINYLVENKIIEGYPDGTFHPEELVTRAEAVTMIGKTLSYDGTQQRTVFSDVAPTFYASGYIAKANANGIITGYENNQFKPQDPIIRGDVALIFQRAYGYTNSQKAAFSDVKPTMYYYEAVNALKDAHISNGYENGTFLPNQPITRAEFAVFVARQLNDEFKLK</sequence>
<dbReference type="CDD" id="cd07477">
    <property type="entry name" value="Peptidases_S8_Subtilisin_subset"/>
    <property type="match status" value="1"/>
</dbReference>
<evidence type="ECO:0000256" key="1">
    <source>
        <dbReference type="ARBA" id="ARBA00001913"/>
    </source>
</evidence>
<evidence type="ECO:0000256" key="9">
    <source>
        <dbReference type="ARBA" id="ARBA00022825"/>
    </source>
</evidence>
<keyword evidence="8 11" id="KW-0378">Hydrolase</keyword>
<protein>
    <recommendedName>
        <fullName evidence="14">SLH domain-containing protein</fullName>
    </recommendedName>
</protein>
<feature type="active site" description="Charge relay system" evidence="11">
    <location>
        <position position="156"/>
    </location>
</feature>